<keyword evidence="6 13" id="KW-0436">Ligase</keyword>
<dbReference type="PROSITE" id="PS50862">
    <property type="entry name" value="AA_TRNA_LIGASE_II"/>
    <property type="match status" value="1"/>
</dbReference>
<keyword evidence="17" id="KW-1185">Reference proteome</keyword>
<evidence type="ECO:0000256" key="6">
    <source>
        <dbReference type="ARBA" id="ARBA00022598"/>
    </source>
</evidence>
<dbReference type="EC" id="6.1.1.21" evidence="13"/>
<dbReference type="SUPFAM" id="SSF52954">
    <property type="entry name" value="Class II aaRS ABD-related"/>
    <property type="match status" value="1"/>
</dbReference>
<comment type="pathway">
    <text evidence="2">Amino-acid biosynthesis; L-histidine biosynthesis; L-histidine from 5-phospho-alpha-D-ribose 1-diphosphate: step 1/9.</text>
</comment>
<dbReference type="PANTHER" id="PTHR43707">
    <property type="entry name" value="HISTIDYL-TRNA SYNTHETASE"/>
    <property type="match status" value="1"/>
</dbReference>
<dbReference type="InterPro" id="IPR045864">
    <property type="entry name" value="aa-tRNA-synth_II/BPL/LPL"/>
</dbReference>
<evidence type="ECO:0000256" key="10">
    <source>
        <dbReference type="ARBA" id="ARBA00023146"/>
    </source>
</evidence>
<dbReference type="InterPro" id="IPR006195">
    <property type="entry name" value="aa-tRNA-synth_II"/>
</dbReference>
<dbReference type="InterPro" id="IPR004516">
    <property type="entry name" value="HisRS/HisZ"/>
</dbReference>
<evidence type="ECO:0000256" key="3">
    <source>
        <dbReference type="ARBA" id="ARBA00005539"/>
    </source>
</evidence>
<dbReference type="SUPFAM" id="SSF55681">
    <property type="entry name" value="Class II aaRS and biotin synthetases"/>
    <property type="match status" value="1"/>
</dbReference>
<evidence type="ECO:0000313" key="16">
    <source>
        <dbReference type="EMBL" id="MCP2728054.1"/>
    </source>
</evidence>
<feature type="binding site" evidence="14">
    <location>
        <position position="128"/>
    </location>
    <ligand>
        <name>L-histidine</name>
        <dbReference type="ChEBI" id="CHEBI:57595"/>
    </ligand>
</feature>
<feature type="binding site" evidence="14">
    <location>
        <position position="124"/>
    </location>
    <ligand>
        <name>L-histidine</name>
        <dbReference type="ChEBI" id="CHEBI:57595"/>
    </ligand>
</feature>
<dbReference type="GO" id="GO:0004821">
    <property type="term" value="F:histidine-tRNA ligase activity"/>
    <property type="evidence" value="ECO:0007669"/>
    <property type="project" value="UniProtKB-UniRule"/>
</dbReference>
<evidence type="ECO:0000256" key="9">
    <source>
        <dbReference type="ARBA" id="ARBA00022917"/>
    </source>
</evidence>
<keyword evidence="16" id="KW-0808">Transferase</keyword>
<evidence type="ECO:0000256" key="7">
    <source>
        <dbReference type="ARBA" id="ARBA00022741"/>
    </source>
</evidence>
<dbReference type="GO" id="GO:0005524">
    <property type="term" value="F:ATP binding"/>
    <property type="evidence" value="ECO:0007669"/>
    <property type="project" value="UniProtKB-UniRule"/>
</dbReference>
<dbReference type="InterPro" id="IPR004154">
    <property type="entry name" value="Anticodon-bd"/>
</dbReference>
<dbReference type="NCBIfam" id="TIGR00443">
    <property type="entry name" value="hisZ_biosyn_reg"/>
    <property type="match status" value="1"/>
</dbReference>
<keyword evidence="9 13" id="KW-0648">Protein biosynthesis</keyword>
<feature type="binding site" evidence="14">
    <location>
        <position position="353"/>
    </location>
    <ligand>
        <name>L-histidine</name>
        <dbReference type="ChEBI" id="CHEBI:57595"/>
    </ligand>
</feature>
<comment type="function">
    <text evidence="11">Required for the first step of histidine biosynthesis. May allow the feedback regulation of ATP phosphoribosyltransferase activity by histidine.</text>
</comment>
<evidence type="ECO:0000256" key="4">
    <source>
        <dbReference type="ARBA" id="ARBA00011496"/>
    </source>
</evidence>
<dbReference type="InterPro" id="IPR036621">
    <property type="entry name" value="Anticodon-bd_dom_sf"/>
</dbReference>
<dbReference type="GO" id="GO:0016757">
    <property type="term" value="F:glycosyltransferase activity"/>
    <property type="evidence" value="ECO:0007669"/>
    <property type="project" value="UniProtKB-KW"/>
</dbReference>
<evidence type="ECO:0000256" key="5">
    <source>
        <dbReference type="ARBA" id="ARBA00022490"/>
    </source>
</evidence>
<dbReference type="GO" id="GO:0000105">
    <property type="term" value="P:L-histidine biosynthetic process"/>
    <property type="evidence" value="ECO:0007669"/>
    <property type="project" value="InterPro"/>
</dbReference>
<dbReference type="Pfam" id="PF03129">
    <property type="entry name" value="HGTP_anticodon"/>
    <property type="match status" value="1"/>
</dbReference>
<dbReference type="HAMAP" id="MF_00127">
    <property type="entry name" value="His_tRNA_synth"/>
    <property type="match status" value="1"/>
</dbReference>
<feature type="binding site" evidence="14">
    <location>
        <begin position="80"/>
        <end position="82"/>
    </location>
    <ligand>
        <name>L-histidine</name>
        <dbReference type="ChEBI" id="CHEBI:57595"/>
    </ligand>
</feature>
<dbReference type="PANTHER" id="PTHR43707:SF1">
    <property type="entry name" value="HISTIDINE--TRNA LIGASE, MITOCHONDRIAL-RELATED"/>
    <property type="match status" value="1"/>
</dbReference>
<sequence length="516" mass="58661">MRTTKIERVRGVNDILPDDCAIAKKLENTLRDCFASFGYRPIDVPLIEYTELYLRKSGEEIAARLYDFTYRNRRLCLRPELTASVVRAYIDNLQAIPLPVRLYYVGSAFRYERPQKERYRQFTQMGIELIGVTGAMADAEVISTACQGLNSLGLTGYRLFLGHIGVIAKFLDNLQLESRLRSFLLTHMEILRKDGKAEVERRLCNIYPAFELYLANQQLSQERLADESRRLQRLTTLFQDMGESDARESILDLLRSMNIELAGNRDSQEIVDRLLGKMKRQDQTARISHALEFMRELGQLVGEPTAVLKEAEKLLSVYNIDYSGLDQLREIINTLEFYNLDKNQISLDLGMSRGLQYYTGMIFEIHHGSEGETRQVCGGGRYDDLVATFGGRQDTPATGFSYGMERLQFAMEADGKLGERRRFVDVLVVPVSQEDAGYAISVAQELRQAGLRVEIDVRNKSVSSNFQYANKQGIPFAIAVGSDERKTGEVVLKNMASGEQQRMKVSEVINQFQPLP</sequence>
<dbReference type="InterPro" id="IPR015807">
    <property type="entry name" value="His-tRNA-ligase"/>
</dbReference>
<comment type="similarity">
    <text evidence="3">Belongs to the class-II aminoacyl-tRNA synthetase family. HisZ subfamily.</text>
</comment>
<evidence type="ECO:0000256" key="14">
    <source>
        <dbReference type="PIRSR" id="PIRSR001549-1"/>
    </source>
</evidence>
<reference evidence="16" key="1">
    <citation type="submission" date="2022-06" db="EMBL/GenBank/DDBJ databases">
        <title>New cyanobacteria of genus Symplocastrum in benthos of Lake Baikal.</title>
        <authorList>
            <person name="Sorokovikova E."/>
            <person name="Tikhonova I."/>
            <person name="Krasnopeev A."/>
            <person name="Evseev P."/>
            <person name="Gladkikh A."/>
            <person name="Belykh O."/>
        </authorList>
    </citation>
    <scope>NUCLEOTIDE SEQUENCE</scope>
    <source>
        <strain evidence="16">BBK-W-15</strain>
    </source>
</reference>
<gene>
    <name evidence="16" type="primary">hisZ</name>
    <name evidence="13" type="synonym">hisS</name>
    <name evidence="16" type="ORF">NJ959_06130</name>
</gene>
<dbReference type="InterPro" id="IPR033656">
    <property type="entry name" value="HisRS_anticodon"/>
</dbReference>
<comment type="catalytic activity">
    <reaction evidence="12 13">
        <text>tRNA(His) + L-histidine + ATP = L-histidyl-tRNA(His) + AMP + diphosphate + H(+)</text>
        <dbReference type="Rhea" id="RHEA:17313"/>
        <dbReference type="Rhea" id="RHEA-COMP:9665"/>
        <dbReference type="Rhea" id="RHEA-COMP:9689"/>
        <dbReference type="ChEBI" id="CHEBI:15378"/>
        <dbReference type="ChEBI" id="CHEBI:30616"/>
        <dbReference type="ChEBI" id="CHEBI:33019"/>
        <dbReference type="ChEBI" id="CHEBI:57595"/>
        <dbReference type="ChEBI" id="CHEBI:78442"/>
        <dbReference type="ChEBI" id="CHEBI:78527"/>
        <dbReference type="ChEBI" id="CHEBI:456215"/>
        <dbReference type="EC" id="6.1.1.21"/>
    </reaction>
</comment>
<organism evidence="16 17">
    <name type="scientific">Limnofasciculus baicalensis BBK-W-15</name>
    <dbReference type="NCBI Taxonomy" id="2699891"/>
    <lineage>
        <taxon>Bacteria</taxon>
        <taxon>Bacillati</taxon>
        <taxon>Cyanobacteriota</taxon>
        <taxon>Cyanophyceae</taxon>
        <taxon>Coleofasciculales</taxon>
        <taxon>Coleofasciculaceae</taxon>
        <taxon>Limnofasciculus</taxon>
        <taxon>Limnofasciculus baicalensis</taxon>
    </lineage>
</organism>
<evidence type="ECO:0000256" key="1">
    <source>
        <dbReference type="ARBA" id="ARBA00004496"/>
    </source>
</evidence>
<evidence type="ECO:0000256" key="11">
    <source>
        <dbReference type="ARBA" id="ARBA00025246"/>
    </source>
</evidence>
<dbReference type="GO" id="GO:0006427">
    <property type="term" value="P:histidyl-tRNA aminoacylation"/>
    <property type="evidence" value="ECO:0007669"/>
    <property type="project" value="UniProtKB-UniRule"/>
</dbReference>
<evidence type="ECO:0000256" key="12">
    <source>
        <dbReference type="ARBA" id="ARBA00047639"/>
    </source>
</evidence>
<comment type="caution">
    <text evidence="16">The sequence shown here is derived from an EMBL/GenBank/DDBJ whole genome shotgun (WGS) entry which is preliminary data.</text>
</comment>
<dbReference type="CDD" id="cd00773">
    <property type="entry name" value="HisRS-like_core"/>
    <property type="match status" value="1"/>
</dbReference>
<keyword evidence="16" id="KW-0328">Glycosyltransferase</keyword>
<dbReference type="PIRSF" id="PIRSF001549">
    <property type="entry name" value="His-tRNA_synth"/>
    <property type="match status" value="1"/>
</dbReference>
<comment type="subunit">
    <text evidence="13">Homodimer.</text>
</comment>
<comment type="subunit">
    <text evidence="4">Heteromultimer composed of HisG and HisZ subunits.</text>
</comment>
<dbReference type="Pfam" id="PF13393">
    <property type="entry name" value="tRNA-synt_His"/>
    <property type="match status" value="2"/>
</dbReference>
<evidence type="ECO:0000313" key="17">
    <source>
        <dbReference type="Proteomes" id="UP001204953"/>
    </source>
</evidence>
<dbReference type="InterPro" id="IPR004517">
    <property type="entry name" value="HisZ"/>
</dbReference>
<keyword evidence="10 13" id="KW-0030">Aminoacyl-tRNA synthetase</keyword>
<feature type="binding site" evidence="14">
    <location>
        <position position="110"/>
    </location>
    <ligand>
        <name>L-histidine</name>
        <dbReference type="ChEBI" id="CHEBI:57595"/>
    </ligand>
</feature>
<dbReference type="AlphaFoldDB" id="A0AAE3KLG7"/>
<dbReference type="RefSeq" id="WP_254010856.1">
    <property type="nucleotide sequence ID" value="NZ_JAMZMM010000037.1"/>
</dbReference>
<dbReference type="Proteomes" id="UP001204953">
    <property type="component" value="Unassembled WGS sequence"/>
</dbReference>
<comment type="subcellular location">
    <subcellularLocation>
        <location evidence="1 13">Cytoplasm</location>
    </subcellularLocation>
</comment>
<dbReference type="EMBL" id="JAMZMM010000037">
    <property type="protein sequence ID" value="MCP2728054.1"/>
    <property type="molecule type" value="Genomic_DNA"/>
</dbReference>
<evidence type="ECO:0000256" key="8">
    <source>
        <dbReference type="ARBA" id="ARBA00022840"/>
    </source>
</evidence>
<keyword evidence="7 13" id="KW-0547">Nucleotide-binding</keyword>
<evidence type="ECO:0000256" key="13">
    <source>
        <dbReference type="HAMAP-Rule" id="MF_00127"/>
    </source>
</evidence>
<evidence type="ECO:0000259" key="15">
    <source>
        <dbReference type="PROSITE" id="PS50862"/>
    </source>
</evidence>
<dbReference type="InterPro" id="IPR041715">
    <property type="entry name" value="HisRS-like_core"/>
</dbReference>
<feature type="binding site" evidence="14">
    <location>
        <begin position="357"/>
        <end position="358"/>
    </location>
    <ligand>
        <name>L-histidine</name>
        <dbReference type="ChEBI" id="CHEBI:57595"/>
    </ligand>
</feature>
<keyword evidence="8 13" id="KW-0067">ATP-binding</keyword>
<dbReference type="Gene3D" id="3.40.50.800">
    <property type="entry name" value="Anticodon-binding domain"/>
    <property type="match status" value="1"/>
</dbReference>
<accession>A0AAE3KLG7</accession>
<proteinExistence type="inferred from homology"/>
<dbReference type="CDD" id="cd00859">
    <property type="entry name" value="HisRS_anticodon"/>
    <property type="match status" value="1"/>
</dbReference>
<evidence type="ECO:0000256" key="2">
    <source>
        <dbReference type="ARBA" id="ARBA00004667"/>
    </source>
</evidence>
<name>A0AAE3KLG7_9CYAN</name>
<feature type="domain" description="Aminoacyl-transfer RNA synthetases class-II family profile" evidence="15">
    <location>
        <begin position="1"/>
        <end position="430"/>
    </location>
</feature>
<protein>
    <recommendedName>
        <fullName evidence="13">Histidine--tRNA ligase</fullName>
        <ecNumber evidence="13">6.1.1.21</ecNumber>
    </recommendedName>
    <alternativeName>
        <fullName evidence="13">Histidyl-tRNA synthetase</fullName>
        <shortName evidence="13">HisRS</shortName>
    </alternativeName>
</protein>
<dbReference type="Gene3D" id="3.30.930.10">
    <property type="entry name" value="Bira Bifunctional Protein, Domain 2"/>
    <property type="match status" value="2"/>
</dbReference>
<dbReference type="GO" id="GO:0005737">
    <property type="term" value="C:cytoplasm"/>
    <property type="evidence" value="ECO:0007669"/>
    <property type="project" value="UniProtKB-SubCell"/>
</dbReference>
<keyword evidence="5 13" id="KW-0963">Cytoplasm</keyword>